<dbReference type="CDD" id="cd06261">
    <property type="entry name" value="TM_PBP2"/>
    <property type="match status" value="1"/>
</dbReference>
<dbReference type="InterPro" id="IPR000515">
    <property type="entry name" value="MetI-like"/>
</dbReference>
<feature type="transmembrane region" description="Helical" evidence="7">
    <location>
        <begin position="12"/>
        <end position="32"/>
    </location>
</feature>
<evidence type="ECO:0000256" key="2">
    <source>
        <dbReference type="ARBA" id="ARBA00022448"/>
    </source>
</evidence>
<dbReference type="PROSITE" id="PS50928">
    <property type="entry name" value="ABC_TM1"/>
    <property type="match status" value="1"/>
</dbReference>
<dbReference type="PANTHER" id="PTHR43386">
    <property type="entry name" value="OLIGOPEPTIDE TRANSPORT SYSTEM PERMEASE PROTEIN APPC"/>
    <property type="match status" value="1"/>
</dbReference>
<evidence type="ECO:0000256" key="5">
    <source>
        <dbReference type="ARBA" id="ARBA00022989"/>
    </source>
</evidence>
<keyword evidence="6 7" id="KW-0472">Membrane</keyword>
<dbReference type="Pfam" id="PF00528">
    <property type="entry name" value="BPD_transp_1"/>
    <property type="match status" value="1"/>
</dbReference>
<dbReference type="Proteomes" id="UP000494183">
    <property type="component" value="Unassembled WGS sequence"/>
</dbReference>
<dbReference type="InterPro" id="IPR035906">
    <property type="entry name" value="MetI-like_sf"/>
</dbReference>
<feature type="transmembrane region" description="Helical" evidence="7">
    <location>
        <begin position="74"/>
        <end position="98"/>
    </location>
</feature>
<evidence type="ECO:0000256" key="1">
    <source>
        <dbReference type="ARBA" id="ARBA00004651"/>
    </source>
</evidence>
<dbReference type="Gene3D" id="1.10.3720.10">
    <property type="entry name" value="MetI-like"/>
    <property type="match status" value="1"/>
</dbReference>
<organism evidence="9 10">
    <name type="scientific">Achromobacter insolitus</name>
    <dbReference type="NCBI Taxonomy" id="217204"/>
    <lineage>
        <taxon>Bacteria</taxon>
        <taxon>Pseudomonadati</taxon>
        <taxon>Pseudomonadota</taxon>
        <taxon>Betaproteobacteria</taxon>
        <taxon>Burkholderiales</taxon>
        <taxon>Alcaligenaceae</taxon>
        <taxon>Achromobacter</taxon>
    </lineage>
</organism>
<feature type="domain" description="ABC transmembrane type-1" evidence="8">
    <location>
        <begin position="70"/>
        <end position="259"/>
    </location>
</feature>
<evidence type="ECO:0000256" key="7">
    <source>
        <dbReference type="RuleBase" id="RU363032"/>
    </source>
</evidence>
<feature type="transmembrane region" description="Helical" evidence="7">
    <location>
        <begin position="191"/>
        <end position="214"/>
    </location>
</feature>
<keyword evidence="5 7" id="KW-1133">Transmembrane helix</keyword>
<name>A0A6S7EW53_9BURK</name>
<keyword evidence="10" id="KW-1185">Reference proteome</keyword>
<keyword evidence="4 7" id="KW-0812">Transmembrane</keyword>
<proteinExistence type="inferred from homology"/>
<evidence type="ECO:0000259" key="8">
    <source>
        <dbReference type="PROSITE" id="PS50928"/>
    </source>
</evidence>
<dbReference type="InterPro" id="IPR050366">
    <property type="entry name" value="BP-dependent_transpt_permease"/>
</dbReference>
<dbReference type="AlphaFoldDB" id="A0A6S7EW53"/>
<evidence type="ECO:0000313" key="9">
    <source>
        <dbReference type="EMBL" id="CAB3929378.1"/>
    </source>
</evidence>
<comment type="similarity">
    <text evidence="7">Belongs to the binding-protein-dependent transport system permease family.</text>
</comment>
<dbReference type="EMBL" id="CADILH010000001">
    <property type="protein sequence ID" value="CAB3929378.1"/>
    <property type="molecule type" value="Genomic_DNA"/>
</dbReference>
<keyword evidence="2 7" id="KW-0813">Transport</keyword>
<evidence type="ECO:0000313" key="10">
    <source>
        <dbReference type="Proteomes" id="UP000494183"/>
    </source>
</evidence>
<evidence type="ECO:0000256" key="3">
    <source>
        <dbReference type="ARBA" id="ARBA00022475"/>
    </source>
</evidence>
<dbReference type="Pfam" id="PF12911">
    <property type="entry name" value="OppC_N"/>
    <property type="match status" value="1"/>
</dbReference>
<dbReference type="GO" id="GO:0055085">
    <property type="term" value="P:transmembrane transport"/>
    <property type="evidence" value="ECO:0007669"/>
    <property type="project" value="InterPro"/>
</dbReference>
<feature type="transmembrane region" description="Helical" evidence="7">
    <location>
        <begin position="239"/>
        <end position="259"/>
    </location>
</feature>
<accession>A0A6S7EW53</accession>
<dbReference type="PANTHER" id="PTHR43386:SF25">
    <property type="entry name" value="PEPTIDE ABC TRANSPORTER PERMEASE PROTEIN"/>
    <property type="match status" value="1"/>
</dbReference>
<protein>
    <submittedName>
        <fullName evidence="9">Putative D,D-dipeptide transport system permease protein DdpC</fullName>
    </submittedName>
</protein>
<dbReference type="InterPro" id="IPR025966">
    <property type="entry name" value="OppC_N"/>
</dbReference>
<keyword evidence="3" id="KW-1003">Cell membrane</keyword>
<reference evidence="9 10" key="1">
    <citation type="submission" date="2020-04" db="EMBL/GenBank/DDBJ databases">
        <authorList>
            <person name="De Canck E."/>
        </authorList>
    </citation>
    <scope>NUCLEOTIDE SEQUENCE [LARGE SCALE GENOMIC DNA]</scope>
    <source>
        <strain evidence="9 10">LMG 6000</strain>
    </source>
</reference>
<dbReference type="RefSeq" id="WP_175202080.1">
    <property type="nucleotide sequence ID" value="NZ_CADILH010000001.1"/>
</dbReference>
<feature type="transmembrane region" description="Helical" evidence="7">
    <location>
        <begin position="161"/>
        <end position="179"/>
    </location>
</feature>
<dbReference type="SUPFAM" id="SSF161098">
    <property type="entry name" value="MetI-like"/>
    <property type="match status" value="1"/>
</dbReference>
<dbReference type="GO" id="GO:0005886">
    <property type="term" value="C:plasma membrane"/>
    <property type="evidence" value="ECO:0007669"/>
    <property type="project" value="UniProtKB-SubCell"/>
</dbReference>
<comment type="subcellular location">
    <subcellularLocation>
        <location evidence="1 7">Cell membrane</location>
        <topology evidence="1 7">Multi-pass membrane protein</topology>
    </subcellularLocation>
</comment>
<evidence type="ECO:0000256" key="6">
    <source>
        <dbReference type="ARBA" id="ARBA00023136"/>
    </source>
</evidence>
<sequence length="271" mass="28805">MFRQLIRRPGGAIAVAILVVIAVLALGGPMLAPFDPYEASFDILLGPNATNWLGTDYMGRDVLSRLLHGSSLSVLGAVQVVCIGLLLGVLPGMLSVFCGRSFEWASLRVVDTLIALPSLVFAVAVTALIGNGVSEAMFVVGVLVTPFFYRVARAAALEVAGQPYLQASVLMGASVWWLVRQHVWRKAAPAVWIAVATMTGHSLIVVSSLTFLGIGVQPPEPTWGGLLASDLQYLSQKPYAPVFPSLLIVLTVAALNLLADTMRDIQRRGAA</sequence>
<feature type="transmembrane region" description="Helical" evidence="7">
    <location>
        <begin position="119"/>
        <end position="149"/>
    </location>
</feature>
<gene>
    <name evidence="9" type="primary">ddpC_1</name>
    <name evidence="9" type="ORF">LMG6000_00430</name>
</gene>
<evidence type="ECO:0000256" key="4">
    <source>
        <dbReference type="ARBA" id="ARBA00022692"/>
    </source>
</evidence>